<accession>A0AAE4BS20</accession>
<dbReference type="RefSeq" id="WP_309937354.1">
    <property type="nucleotide sequence ID" value="NZ_AP025305.1"/>
</dbReference>
<comment type="caution">
    <text evidence="1">The sequence shown here is derived from an EMBL/GenBank/DDBJ whole genome shotgun (WGS) entry which is preliminary data.</text>
</comment>
<dbReference type="EMBL" id="JAVDQD010000001">
    <property type="protein sequence ID" value="MDR6237882.1"/>
    <property type="molecule type" value="Genomic_DNA"/>
</dbReference>
<dbReference type="SUPFAM" id="SSF56112">
    <property type="entry name" value="Protein kinase-like (PK-like)"/>
    <property type="match status" value="1"/>
</dbReference>
<dbReference type="Proteomes" id="UP001185092">
    <property type="component" value="Unassembled WGS sequence"/>
</dbReference>
<reference evidence="1" key="1">
    <citation type="submission" date="2023-07" db="EMBL/GenBank/DDBJ databases">
        <title>Genomic Encyclopedia of Type Strains, Phase IV (KMG-IV): sequencing the most valuable type-strain genomes for metagenomic binning, comparative biology and taxonomic classification.</title>
        <authorList>
            <person name="Goeker M."/>
        </authorList>
    </citation>
    <scope>NUCLEOTIDE SEQUENCE</scope>
    <source>
        <strain evidence="1">DSM 26174</strain>
    </source>
</reference>
<sequence length="391" mass="44337">MFEYFKKDNKPRNIVNERGASISRQPPASSLPVQMMLNPKFTSVSVAKPKRGKTAQTFFLTDARGHKFVMKFDNGHPSNAPRESFASNFIENIGRGNLTAPESKVLHKRSREIVDLKKILATDYTPEGRELYLLLFSFSNPYIILQEFSEGSMLEYSKKPQSPYREFEQDSRRGIQMGRLAAYDLFLGNWDRLWYSFNEGNMLVSGSSYNISTIDQTLSFGDMDHLANKVLGLGKEEDMLGSRMTPEGERESIFTMTDVDEQELTCKANQIAEKCLRAFKKIIEEFMSPGTEAPSALEGLHFTIYSSIVIDPLALTIGFVEGCFDIAMHSRLSSALMDQANHEQFLAEASAFHMMWQKFPPVLDSFPHIEIKRKLDEYKAALGLTASYSDK</sequence>
<proteinExistence type="predicted"/>
<protein>
    <submittedName>
        <fullName evidence="1">Uncharacterized protein</fullName>
    </submittedName>
</protein>
<name>A0AAE4BS20_9BACT</name>
<dbReference type="InterPro" id="IPR011009">
    <property type="entry name" value="Kinase-like_dom_sf"/>
</dbReference>
<dbReference type="AlphaFoldDB" id="A0AAE4BS20"/>
<evidence type="ECO:0000313" key="1">
    <source>
        <dbReference type="EMBL" id="MDR6237882.1"/>
    </source>
</evidence>
<evidence type="ECO:0000313" key="2">
    <source>
        <dbReference type="Proteomes" id="UP001185092"/>
    </source>
</evidence>
<organism evidence="1 2">
    <name type="scientific">Aureibacter tunicatorum</name>
    <dbReference type="NCBI Taxonomy" id="866807"/>
    <lineage>
        <taxon>Bacteria</taxon>
        <taxon>Pseudomonadati</taxon>
        <taxon>Bacteroidota</taxon>
        <taxon>Cytophagia</taxon>
        <taxon>Cytophagales</taxon>
        <taxon>Persicobacteraceae</taxon>
        <taxon>Aureibacter</taxon>
    </lineage>
</organism>
<keyword evidence="2" id="KW-1185">Reference proteome</keyword>
<gene>
    <name evidence="1" type="ORF">HNQ88_000858</name>
</gene>